<name>A0A8T1WPH8_9STRA</name>
<feature type="compositionally biased region" description="Acidic residues" evidence="1">
    <location>
        <begin position="1"/>
        <end position="13"/>
    </location>
</feature>
<evidence type="ECO:0000313" key="4">
    <source>
        <dbReference type="Proteomes" id="UP000693981"/>
    </source>
</evidence>
<dbReference type="OrthoDB" id="124619at2759"/>
<organism evidence="3 4">
    <name type="scientific">Phytophthora boehmeriae</name>
    <dbReference type="NCBI Taxonomy" id="109152"/>
    <lineage>
        <taxon>Eukaryota</taxon>
        <taxon>Sar</taxon>
        <taxon>Stramenopiles</taxon>
        <taxon>Oomycota</taxon>
        <taxon>Peronosporomycetes</taxon>
        <taxon>Peronosporales</taxon>
        <taxon>Peronosporaceae</taxon>
        <taxon>Phytophthora</taxon>
    </lineage>
</organism>
<dbReference type="EMBL" id="JAGDFL010000213">
    <property type="protein sequence ID" value="KAG7395326.1"/>
    <property type="molecule type" value="Genomic_DNA"/>
</dbReference>
<comment type="caution">
    <text evidence="3">The sequence shown here is derived from an EMBL/GenBank/DDBJ whole genome shotgun (WGS) entry which is preliminary data.</text>
</comment>
<evidence type="ECO:0000256" key="1">
    <source>
        <dbReference type="SAM" id="MobiDB-lite"/>
    </source>
</evidence>
<feature type="domain" description="Fe2OG dioxygenase" evidence="2">
    <location>
        <begin position="165"/>
        <end position="266"/>
    </location>
</feature>
<dbReference type="AlphaFoldDB" id="A0A8T1WPH8"/>
<accession>A0A8T1WPH8</accession>
<dbReference type="PANTHER" id="PTHR33099:SF7">
    <property type="entry name" value="MYND-TYPE DOMAIN-CONTAINING PROTEIN"/>
    <property type="match status" value="1"/>
</dbReference>
<feature type="region of interest" description="Disordered" evidence="1">
    <location>
        <begin position="1"/>
        <end position="24"/>
    </location>
</feature>
<dbReference type="InterPro" id="IPR005123">
    <property type="entry name" value="Oxoglu/Fe-dep_dioxygenase_dom"/>
</dbReference>
<sequence length="834" mass="93721">MKSSDESSDEYSSEDYHSDEFVDDDEHRDFKRSWPFGSKGKATDVLAPSGAACLQMNKILARAEESAGDFTFGGQADMLPVAPGIKVEGVGSIPVPLTEDIARKLIAVGEKSPFGRKHETLIDENVRKSWQLESNRVEFKNPMWHTGMEILSATIADRLGYEGVPLQCMLYKVLVYAEGGHFTKHKDTEKEDGMIATLVIQPPSLHEGGDLVVYRDRTTAYRHDFGKKDGTAAYLPHFAVHYADAEHALEKVTKGYRLALVYSICLPRTMRHLCRDHYQPLSDDLASAIRTMQDGDDSFALLLSHQYTEKSIGELGTRALKGVDRARFHALEEANNAVTTDKKLCFYIAQLHHTLKFYYDYDKTEDDGWEEYRDEASIVFRSTSGEYIGSSPVSKSPQLNFLNPGQETHGHLWRPYGSSTYEGEHGNEASEKCTKYSRYAIITWSSKQSVENALKFISEDFALKMLQQEKHRESESFGAFTDAASKIISEDIAAVVRRCQTSIDATAIRSFIDAVRKQHHWFMQLSISFCTGVCALVVDVGDPTLVGHFFKLFLEDLKKLTDKEALIPALADIVRSFDWEAIGKTVLGLLADLADTSVMEMNLTLQLADGLDKGPGQSALLNAAARKAVSLDDAELCYSKPVGLLWKWAIRSEDNHIFESVVAKFKRIDPSLLRPSIEESSHLATEMNELDAKFAVVVFIVEKRIKWLNHQVRALDKPFSWKMPDASFPECTEVESFLHGPEVSLNTAEILSFGHIQDARNCAAKWQNKLQLNASFEVEAGGSAGKFFVTIMKTRRWFSIRQEKLRRHKEELSLLLQRFSGLSGSDHSTAEEEK</sequence>
<proteinExistence type="predicted"/>
<protein>
    <recommendedName>
        <fullName evidence="2">Fe2OG dioxygenase domain-containing protein</fullName>
    </recommendedName>
</protein>
<dbReference type="Proteomes" id="UP000693981">
    <property type="component" value="Unassembled WGS sequence"/>
</dbReference>
<feature type="compositionally biased region" description="Basic and acidic residues" evidence="1">
    <location>
        <begin position="14"/>
        <end position="24"/>
    </location>
</feature>
<keyword evidence="4" id="KW-1185">Reference proteome</keyword>
<evidence type="ECO:0000313" key="3">
    <source>
        <dbReference type="EMBL" id="KAG7395326.1"/>
    </source>
</evidence>
<dbReference type="PANTHER" id="PTHR33099">
    <property type="entry name" value="FE2OG DIOXYGENASE DOMAIN-CONTAINING PROTEIN"/>
    <property type="match status" value="1"/>
</dbReference>
<dbReference type="PROSITE" id="PS51471">
    <property type="entry name" value="FE2OG_OXY"/>
    <property type="match status" value="1"/>
</dbReference>
<gene>
    <name evidence="3" type="ORF">PHYBOEH_003947</name>
</gene>
<reference evidence="3" key="1">
    <citation type="submission" date="2021-02" db="EMBL/GenBank/DDBJ databases">
        <authorList>
            <person name="Palmer J.M."/>
        </authorList>
    </citation>
    <scope>NUCLEOTIDE SEQUENCE</scope>
    <source>
        <strain evidence="3">SCRP23</strain>
    </source>
</reference>
<evidence type="ECO:0000259" key="2">
    <source>
        <dbReference type="PROSITE" id="PS51471"/>
    </source>
</evidence>